<evidence type="ECO:0000256" key="1">
    <source>
        <dbReference type="ARBA" id="ARBA00022729"/>
    </source>
</evidence>
<evidence type="ECO:0000313" key="4">
    <source>
        <dbReference type="Proteomes" id="UP001151133"/>
    </source>
</evidence>
<protein>
    <submittedName>
        <fullName evidence="3">Thrombospondin type 3 repeat-containing protein</fullName>
    </submittedName>
</protein>
<feature type="domain" description="DUF6443" evidence="2">
    <location>
        <begin position="354"/>
        <end position="454"/>
    </location>
</feature>
<organism evidence="3 4">
    <name type="scientific">Flavobacterium frigoritolerans</name>
    <dbReference type="NCBI Taxonomy" id="2987686"/>
    <lineage>
        <taxon>Bacteria</taxon>
        <taxon>Pseudomonadati</taxon>
        <taxon>Bacteroidota</taxon>
        <taxon>Flavobacteriia</taxon>
        <taxon>Flavobacteriales</taxon>
        <taxon>Flavobacteriaceae</taxon>
        <taxon>Flavobacterium</taxon>
    </lineage>
</organism>
<sequence>MHIQNYLTAFVFTLFSLVAFGQQEEFLGDKKLGAQLNGQPPLHIVDPKFDDLNKQNIFTSVNPVVSIHFGFNDNLSDLTAYNTIYYSEITLRITPYDTLGKIIARYKDNKKEQKDYPNPFLVTLKIKHDNVTKGVRLDDYAVYQLPGIHKADVKVESIKYYNSSNAEITVPNSTAYLELKFNTERYYNMQLSATQFTSVFPLTYKLVKYDGTDEREVSKVSDGAEELVINWTKDKNAPAVEYELEWTWIDNYNKVGGKLATSEIPLTEQDFKLNSTRIETKDTIYRIPLVYSNGYLVYRVRPVGRFLDDTTKNFYGTWSSGLTDSFKNVNDWPHTHIIEIDQAHESGQKNWQYQSSFAEDGKKKEVVSYFDGSLRNRQTVTKINSNNKAIVGEVIYDNQGRAAIEVLPTPIEASGIRFYNKVNTNSENTIYTHNDFDWDNPSVLDCEPEPISSMSKVGGSSKYYSENNLQLGNYQDLVPNAKGFPFSQIEYTPDNTGRIKRKGGVGADHQIGKGHEMHYFYGQPKQEELNRLFGYKVGDFSLYKKNIVIDPNGQTSVSYLDPQGRTIATALAGDNKGNLLSLNDETDSTQHLMTTINLLSNNDKYASGNNGISEDGVRLNTPISVVKEGGIKFEYTLNKPVGSYTDDCLNGKQYPFVYNWSIGMKNDCADELLTGRDSLSSKIGIFNSNSFNTKSLSVKNEYKALYQGEFLKTGTYPLSKDLRVDQEVLNQYAEDYITELKKSQTCLPDLAALEADIRVEDCNVTCKSCEESLICDNLTEAECEAFKLKLSTNPAALGNIATRESDIIAAEKQYVIKNLKAYNLEPTDDNLESNKGAGFKYEFRELLAGCRELCLQPINVCNLNLDMLLGDVSPHGQYGSVQGIEIQDEDEEDDNENQLAANIADPLSLFNDNNQLLYGGYTTITETNPETNKPEEIKVPHNNWRNPFGGSYKEEDGTPSTIRVVLVGEGIYKPSLIENAIVSRDTDSDNPDEFLVEPKYLSYVADFIPLWKPSWANALVAYHPEYQYYIYNSALCNKLNGDGINTDGFDEKLTNTNFYDSETQKVIDNTIFTSSGIIANLINVDAQGSDSDPFYNSKNSNSNIESESDYRLRKDLIKEALNENFDGLQLKNGKRLNMLKAAYYFAVYSNGIMPEAAYEEFIDKSNSRLLSDINSMSDVNMKQKIWINFRTNYTAFKQKTRTVFAHIYASKNNNYNDCIGNSESSDTFVSIFKKYTVAKPNNFENLTKLINTIPQTPIIPTTVPASTGVELACSDGTVTLYKNKEKRFIPADYSYDAALSDVEILAEAKKTAEKGMYLETGKCPRANDMENFLNGLVNPTIQSQGLLVNGLKTTSMPFLTKELFDAQINPEFNLETASETPEIKGTKDAQGNLDIDFTYRNNTIGTPIQLSFVNKEYTNACGTKVAARWEDIIAFKNIYALPGYNENDKVYQFQILATIKRKDGTNNCITPEEVIVIGTTKAAIKGCTSLAEVPCDKKEKFNTAFRDLVFHLQASGTIRNNELNITADPVFAGSYLHTYFGIKQGDVVKWKNNAEGVAITVNDKNRIVIDLLGYTLGNERINTIFIGDLQENRYNKLRITVRRNFSNRQITGMVTSGNTNKPLYFSCCDDCSEWDHNGDGVGDLCDIKEPTEPSKVVACSEYANDELIFESGLKDMINHLLLPENHEIDETGNKISIGINKGSDPYFKYAKTSSNPVITTFLEKSKVKELYSNIVNGGIRHFSAPVIFDEYAMRMTSGGVTIQFNNSPYFGPDDNYYIGSIQISNMNLKDLDSINSIDIIGKGPVRNSNWVEIKYTDTQGNINILQNAIMAVMVWYDRINGFWYGESAEICRFFNGEQPLSRPKLLKSRTITHDISYEMIMDENGVITKDFDPFQTTQLISKSNIRSVFLREAISNCNDICVPAAVAPIVCGDKWNAFKISVKAIVPDYEIPTNLAVDGNYFCEANFGYISTDYIAYLTKLQITTVQNPLFITIAEFGATKLRYGNPRTPEVLDKYRNYVAGQKTNKTEELASWLQYANQYVTDYRVCAPAIMGPAFSMEVPVTETRTPCEIYANTVKAANKQEIEQAFYANKKAAFKQRYLKASLEGLTETLTQTAMDKEYQYTLYYYDQAGNLIQTVPPEGVKRLAPTANETIKTVRETTPEKDDTALVNGVAVAPNHSMQTQYRYNSLNQLVWQKTPDGGVTRFAYDALGRIVASQNENQRIIKPLFSYTRYDGLGRITEAGQFEAKTKGALTINDNGRLVFTNNNALVPVDAIADKYPYNQGVLFDQVTKTVYDVPMADTKDWFTAYEVNNNHKRVTAVLYYDQLKTELTEVKAYDKYNNAIAYDYDVHGNVKELIYHINNNTELTKLKQDRKKVVYNYDLISGNVNKVTYQPESTKDQFIHRYEYDADNRIKQVYTSTDNVIWEKEANYLYYDHGPLARVELGDKKVQGLDYIYTLQGWLKGVNSERIGSQYDAGKDGLNVAQDAFGFALNYYKGDYQSRFNMRDNAIFSFSKGAKLEQDLNLYNGNIKEMVTSLLDNQQKPIATQFNYYQYDQLNRIKEMTSQSISYNQYLGTNMPTSGYRSNYSYDRNGNLDKLNRWAPAATGAITLMDQLTYDYTAGTNKLRHVNDAVPNGVFTNDTKNPNDSSLDIDNQSADNYKYDDIGQLIADKQEDLKIDWRVDGKVKSVTKGNGTIISFEYDGLGNRTAKTVTNGANVTTTYYQRDVQGNVLSTYEMVKQGEILKYYLVEQDIYGSSRLGVERGRKEITADIMPKNLKSARSRLLAGTEPTVLIDPRVVTEQSGLNMNTPEARATWDERSESTINLFKNALPKTESITLAAHLKIDSDNKGTNLIAALHGTSKEGESWPKDNSYSYLSSVLLSVTKTAAGYVPEVSLIKYKRNHENYRNKSGNGRLRYYSSKSVTNYKITATAIPEDEWDLTTLIKQSANSDEYDVTITINGNVYATKATASNIYNRKKENAMRTGNENLYIVLPKNSLGATAITHHPGERSIYNGLKTELCDFGYTVDNGQELEDIQTNYFGFDEGRGTTASSTTGQKMTLSKTFFSESYCGTRADDSDGDGILDINDNCPFVFNPLQEDDDKDGVGNVCDNCLIYNPDQLDTDKDGRGDACDNCINFPNFDQIDTDGDGIGDVCDNCPTIANPGQEDANKNGIGDACEGLAQGKGTATVPGTPIIAYRFVGDKQYELSNHLGNVLSVVSDRKLIDKNTLYPDVLSYSDYFPFGMQVPTRHGNTNEYRYSFQGQEKDDEIKGEGNSINFKYRMHDPRIGRFFAVDPLSHEYPWNSSYAFSENRVIDAVELEGGEKLIVITKNANQGSPIIMTIDGLDVMKQMLYDSSEKFGSLLINKSYSLALKEMADGFMVGSNGKIYQTSVLSKSKTVNLIDGKQIEEVTMGKNFGFKNNSTGKVITTKGLNQIENLSSKGSAAYYKNVGKLFETMPLFGALFNLTSSAVKQDNPKYLDALALSPVGSFSQEQFENSNQDFNHSLYKDFNKAKTGGLSKTKDFINKYNQNYTKNFQVIYINDASANKLIKGGYKDYIQLFDDSKHSKEEPKNAVIIEYQNNSATIHAIFLNINK</sequence>
<dbReference type="Gene3D" id="4.10.1080.10">
    <property type="entry name" value="TSP type-3 repeat"/>
    <property type="match status" value="1"/>
</dbReference>
<evidence type="ECO:0000313" key="3">
    <source>
        <dbReference type="EMBL" id="MCV9932948.1"/>
    </source>
</evidence>
<keyword evidence="1" id="KW-0732">Signal</keyword>
<dbReference type="InterPro" id="IPR003367">
    <property type="entry name" value="Thrombospondin_3-like_rpt"/>
</dbReference>
<dbReference type="InterPro" id="IPR045619">
    <property type="entry name" value="DUF6443"/>
</dbReference>
<dbReference type="Proteomes" id="UP001151133">
    <property type="component" value="Unassembled WGS sequence"/>
</dbReference>
<dbReference type="RefSeq" id="WP_264287188.1">
    <property type="nucleotide sequence ID" value="NZ_JAOZEV010000008.1"/>
</dbReference>
<dbReference type="PANTHER" id="PTHR32305:SF15">
    <property type="entry name" value="PROTEIN RHSA-RELATED"/>
    <property type="match status" value="1"/>
</dbReference>
<dbReference type="Pfam" id="PF20041">
    <property type="entry name" value="DUF6443"/>
    <property type="match status" value="1"/>
</dbReference>
<dbReference type="InterPro" id="IPR028974">
    <property type="entry name" value="TSP_type-3_rpt"/>
</dbReference>
<proteinExistence type="predicted"/>
<comment type="caution">
    <text evidence="3">The sequence shown here is derived from an EMBL/GenBank/DDBJ whole genome shotgun (WGS) entry which is preliminary data.</text>
</comment>
<dbReference type="GO" id="GO:0007155">
    <property type="term" value="P:cell adhesion"/>
    <property type="evidence" value="ECO:0007669"/>
    <property type="project" value="InterPro"/>
</dbReference>
<name>A0A9X2ZRU8_9FLAO</name>
<evidence type="ECO:0000259" key="2">
    <source>
        <dbReference type="Pfam" id="PF20041"/>
    </source>
</evidence>
<accession>A0A9X2ZRU8</accession>
<dbReference type="PANTHER" id="PTHR32305">
    <property type="match status" value="1"/>
</dbReference>
<keyword evidence="4" id="KW-1185">Reference proteome</keyword>
<dbReference type="SUPFAM" id="SSF103647">
    <property type="entry name" value="TSP type-3 repeat"/>
    <property type="match status" value="2"/>
</dbReference>
<dbReference type="EMBL" id="JAOZEV010000008">
    <property type="protein sequence ID" value="MCV9932948.1"/>
    <property type="molecule type" value="Genomic_DNA"/>
</dbReference>
<dbReference type="Gene3D" id="2.180.10.10">
    <property type="entry name" value="RHS repeat-associated core"/>
    <property type="match status" value="2"/>
</dbReference>
<reference evidence="3" key="1">
    <citation type="submission" date="2022-10" db="EMBL/GenBank/DDBJ databases">
        <title>Two novel species of Flavobacterium.</title>
        <authorList>
            <person name="Liu Q."/>
            <person name="Xin Y.-H."/>
        </authorList>
    </citation>
    <scope>NUCLEOTIDE SEQUENCE</scope>
    <source>
        <strain evidence="3">LS1R47</strain>
    </source>
</reference>
<dbReference type="InterPro" id="IPR050708">
    <property type="entry name" value="T6SS_VgrG/RHS"/>
</dbReference>
<dbReference type="GO" id="GO:0005509">
    <property type="term" value="F:calcium ion binding"/>
    <property type="evidence" value="ECO:0007669"/>
    <property type="project" value="InterPro"/>
</dbReference>
<dbReference type="Pfam" id="PF02412">
    <property type="entry name" value="TSP_3"/>
    <property type="match status" value="2"/>
</dbReference>
<gene>
    <name evidence="3" type="ORF">OIU80_11715</name>
</gene>